<protein>
    <recommendedName>
        <fullName evidence="2">Phosphoesterase</fullName>
        <ecNumber evidence="2">3.1.4.-</ecNumber>
    </recommendedName>
</protein>
<feature type="domain" description="Calcineurin-like phosphoesterase" evidence="3">
    <location>
        <begin position="1"/>
        <end position="142"/>
    </location>
</feature>
<evidence type="ECO:0000313" key="5">
    <source>
        <dbReference type="Proteomes" id="UP000886785"/>
    </source>
</evidence>
<dbReference type="EC" id="3.1.4.-" evidence="2"/>
<comment type="cofactor">
    <cofactor evidence="2">
        <name>a divalent metal cation</name>
        <dbReference type="ChEBI" id="CHEBI:60240"/>
    </cofactor>
</comment>
<comment type="caution">
    <text evidence="4">The sequence shown here is derived from an EMBL/GenBank/DDBJ whole genome shotgun (WGS) entry which is preliminary data.</text>
</comment>
<dbReference type="NCBIfam" id="TIGR00040">
    <property type="entry name" value="yfcE"/>
    <property type="match status" value="1"/>
</dbReference>
<reference evidence="4" key="2">
    <citation type="journal article" date="2021" name="PeerJ">
        <title>Extensive microbial diversity within the chicken gut microbiome revealed by metagenomics and culture.</title>
        <authorList>
            <person name="Gilroy R."/>
            <person name="Ravi A."/>
            <person name="Getino M."/>
            <person name="Pursley I."/>
            <person name="Horton D.L."/>
            <person name="Alikhan N.F."/>
            <person name="Baker D."/>
            <person name="Gharbi K."/>
            <person name="Hall N."/>
            <person name="Watson M."/>
            <person name="Adriaenssens E.M."/>
            <person name="Foster-Nyarko E."/>
            <person name="Jarju S."/>
            <person name="Secka A."/>
            <person name="Antonio M."/>
            <person name="Oren A."/>
            <person name="Chaudhuri R.R."/>
            <person name="La Ragione R."/>
            <person name="Hildebrand F."/>
            <person name="Pallen M.J."/>
        </authorList>
    </citation>
    <scope>NUCLEOTIDE SEQUENCE</scope>
    <source>
        <strain evidence="4">ChiSjej1B19-7085</strain>
    </source>
</reference>
<evidence type="ECO:0000256" key="2">
    <source>
        <dbReference type="RuleBase" id="RU362039"/>
    </source>
</evidence>
<dbReference type="PANTHER" id="PTHR11124">
    <property type="entry name" value="VACUOLAR SORTING PROTEIN VPS29"/>
    <property type="match status" value="1"/>
</dbReference>
<dbReference type="InterPro" id="IPR029052">
    <property type="entry name" value="Metallo-depent_PP-like"/>
</dbReference>
<organism evidence="4 5">
    <name type="scientific">Candidatus Gallacutalibacter pullicola</name>
    <dbReference type="NCBI Taxonomy" id="2840830"/>
    <lineage>
        <taxon>Bacteria</taxon>
        <taxon>Bacillati</taxon>
        <taxon>Bacillota</taxon>
        <taxon>Clostridia</taxon>
        <taxon>Eubacteriales</taxon>
        <taxon>Candidatus Gallacutalibacter</taxon>
    </lineage>
</organism>
<proteinExistence type="inferred from homology"/>
<dbReference type="InterPro" id="IPR000979">
    <property type="entry name" value="Phosphodiesterase_MJ0936/Vps29"/>
</dbReference>
<evidence type="ECO:0000313" key="4">
    <source>
        <dbReference type="EMBL" id="HIR57187.1"/>
    </source>
</evidence>
<dbReference type="AlphaFoldDB" id="A0A9D1J181"/>
<dbReference type="EMBL" id="DVHF01000069">
    <property type="protein sequence ID" value="HIR57187.1"/>
    <property type="molecule type" value="Genomic_DNA"/>
</dbReference>
<dbReference type="Proteomes" id="UP000886785">
    <property type="component" value="Unassembled WGS sequence"/>
</dbReference>
<gene>
    <name evidence="4" type="ORF">IAA54_05920</name>
</gene>
<dbReference type="Gene3D" id="3.60.21.10">
    <property type="match status" value="1"/>
</dbReference>
<keyword evidence="2" id="KW-0479">Metal-binding</keyword>
<evidence type="ECO:0000259" key="3">
    <source>
        <dbReference type="Pfam" id="PF12850"/>
    </source>
</evidence>
<comment type="similarity">
    <text evidence="1 2">Belongs to the metallophosphoesterase superfamily. YfcE family.</text>
</comment>
<dbReference type="GO" id="GO:0016787">
    <property type="term" value="F:hydrolase activity"/>
    <property type="evidence" value="ECO:0007669"/>
    <property type="project" value="UniProtKB-UniRule"/>
</dbReference>
<dbReference type="SUPFAM" id="SSF56300">
    <property type="entry name" value="Metallo-dependent phosphatases"/>
    <property type="match status" value="1"/>
</dbReference>
<name>A0A9D1J181_9FIRM</name>
<dbReference type="InterPro" id="IPR024654">
    <property type="entry name" value="Calcineurin-like_PHP_lpxH"/>
</dbReference>
<sequence length="155" mass="17381">MRILVASDTHHDFHALKRAVECQPSAEIVIHLGDGADDAEDVKYLFPQKMFLQVRGNCDWGSVLPYQGEYILNKKTIFYTHGHIYQVKYGLETFIAAARDRHADIALFGHTHDPMTDYRDGLYLMNPGSLSGSDGTYGILDITPAGIVTNILKLR</sequence>
<evidence type="ECO:0000256" key="1">
    <source>
        <dbReference type="ARBA" id="ARBA00008950"/>
    </source>
</evidence>
<accession>A0A9D1J181</accession>
<dbReference type="GO" id="GO:0046872">
    <property type="term" value="F:metal ion binding"/>
    <property type="evidence" value="ECO:0007669"/>
    <property type="project" value="UniProtKB-KW"/>
</dbReference>
<dbReference type="Pfam" id="PF12850">
    <property type="entry name" value="Metallophos_2"/>
    <property type="match status" value="1"/>
</dbReference>
<reference evidence="4" key="1">
    <citation type="submission" date="2020-10" db="EMBL/GenBank/DDBJ databases">
        <authorList>
            <person name="Gilroy R."/>
        </authorList>
    </citation>
    <scope>NUCLEOTIDE SEQUENCE</scope>
    <source>
        <strain evidence="4">ChiSjej1B19-7085</strain>
    </source>
</reference>